<dbReference type="InterPro" id="IPR014955">
    <property type="entry name" value="DUF1826"/>
</dbReference>
<proteinExistence type="predicted"/>
<dbReference type="Proteomes" id="UP000689967">
    <property type="component" value="Unassembled WGS sequence"/>
</dbReference>
<reference evidence="1 2" key="1">
    <citation type="submission" date="2021-01" db="EMBL/GenBank/DDBJ databases">
        <title>Roseomonas sp. nov, a bacterium isolated from an oil production mixture in Yumen Oilfield.</title>
        <authorList>
            <person name="Wu D."/>
        </authorList>
    </citation>
    <scope>NUCLEOTIDE SEQUENCE [LARGE SCALE GENOMIC DNA]</scope>
    <source>
        <strain evidence="1 2">ROY-5-3</strain>
    </source>
</reference>
<evidence type="ECO:0000313" key="2">
    <source>
        <dbReference type="Proteomes" id="UP000689967"/>
    </source>
</evidence>
<comment type="caution">
    <text evidence="1">The sequence shown here is derived from an EMBL/GenBank/DDBJ whole genome shotgun (WGS) entry which is preliminary data.</text>
</comment>
<keyword evidence="2" id="KW-1185">Reference proteome</keyword>
<accession>A0ABS6H928</accession>
<dbReference type="EMBL" id="JAERQM010000004">
    <property type="protein sequence ID" value="MBU8545206.1"/>
    <property type="molecule type" value="Genomic_DNA"/>
</dbReference>
<dbReference type="Pfam" id="PF08856">
    <property type="entry name" value="DUF1826"/>
    <property type="match status" value="1"/>
</dbReference>
<organism evidence="1 2">
    <name type="scientific">Falsiroseomonas oleicola</name>
    <dbReference type="NCBI Taxonomy" id="2801474"/>
    <lineage>
        <taxon>Bacteria</taxon>
        <taxon>Pseudomonadati</taxon>
        <taxon>Pseudomonadota</taxon>
        <taxon>Alphaproteobacteria</taxon>
        <taxon>Acetobacterales</taxon>
        <taxon>Roseomonadaceae</taxon>
        <taxon>Falsiroseomonas</taxon>
    </lineage>
</organism>
<dbReference type="RefSeq" id="WP_216877030.1">
    <property type="nucleotide sequence ID" value="NZ_JAERQM010000004.1"/>
</dbReference>
<gene>
    <name evidence="1" type="ORF">JJQ90_15905</name>
</gene>
<sequence length="214" mass="22288">MLIEGFCPAAGPGNLASPLPAVLAGIVRPGTHIAIWPRTLPGPLMRDLGKLAARAPFTATAEDTPEAALDALVAALPGPAPLDLFLDMLHLATVFTQIAGAPRLRMRLEAIDGPGCHLWHADAVGLRLLCTYRGAGTEWLARPGGAQAARLLNRAGSPGLPIQRLGTGDVALMKGEAYPGNQGAGCIHRAPPRTPKAPPRLLLCLDEAGRIPLE</sequence>
<evidence type="ECO:0000313" key="1">
    <source>
        <dbReference type="EMBL" id="MBU8545206.1"/>
    </source>
</evidence>
<protein>
    <submittedName>
        <fullName evidence="1">DUF1826 domain-containing protein</fullName>
    </submittedName>
</protein>
<name>A0ABS6H928_9PROT</name>